<protein>
    <recommendedName>
        <fullName evidence="3">Class I SAM-dependent methyltransferase</fullName>
    </recommendedName>
</protein>
<gene>
    <name evidence="1" type="ORF">ACETRX_30730</name>
</gene>
<comment type="caution">
    <text evidence="1">The sequence shown here is derived from an EMBL/GenBank/DDBJ whole genome shotgun (WGS) entry which is preliminary data.</text>
</comment>
<dbReference type="EMBL" id="JBHGPK010000026">
    <property type="protein sequence ID" value="MFC2254042.1"/>
    <property type="molecule type" value="Genomic_DNA"/>
</dbReference>
<proteinExistence type="predicted"/>
<dbReference type="SUPFAM" id="SSF53335">
    <property type="entry name" value="S-adenosyl-L-methionine-dependent methyltransferases"/>
    <property type="match status" value="1"/>
</dbReference>
<dbReference type="RefSeq" id="WP_394314822.1">
    <property type="nucleotide sequence ID" value="NZ_JBHGPK010000026.1"/>
</dbReference>
<sequence>MTKTGPSSPDGIRMVKHDFSASYNRDWPHSYLKAHLALDYIIPDRAKPVFLSIFDRYRSLRQKDRLKIIDIGCSYGINAALLRTDMSLDDLYAAYAAEDGPLAGRRSVDHRAFFESRSVGADLHIVGVDPSERAARYARSVGLVDAIVTTDLEHTEPTVPEKRALEGADIIISTGSVGYATERTFARIYAAARISRPWVAAFVMHPYSYTDIATMLASHGLQSREVLAARQRRFSTASEQHGLLEVMQERGFETRLERTTGYIYASFHLSALPDEMPDQRHRP</sequence>
<organism evidence="1 2">
    <name type="scientific">Labrys neptuniae</name>
    <dbReference type="NCBI Taxonomy" id="376174"/>
    <lineage>
        <taxon>Bacteria</taxon>
        <taxon>Pseudomonadati</taxon>
        <taxon>Pseudomonadota</taxon>
        <taxon>Alphaproteobacteria</taxon>
        <taxon>Hyphomicrobiales</taxon>
        <taxon>Xanthobacteraceae</taxon>
        <taxon>Labrys</taxon>
    </lineage>
</organism>
<reference evidence="1 2" key="1">
    <citation type="submission" date="2024-09" db="EMBL/GenBank/DDBJ databases">
        <title>Description of Labrys sedimenti sp. nov., isolated from a diclofenac-degrading enrichment culture, and genome-based reclassification of Labrys portucalensis as a later heterotypic synonym of Labrys neptuniae.</title>
        <authorList>
            <person name="Tancsics A."/>
            <person name="Csepanyi A."/>
        </authorList>
    </citation>
    <scope>NUCLEOTIDE SEQUENCE [LARGE SCALE GENOMIC DNA]</scope>
    <source>
        <strain evidence="1 2">LMG 23412</strain>
    </source>
</reference>
<evidence type="ECO:0000313" key="1">
    <source>
        <dbReference type="EMBL" id="MFC2254042.1"/>
    </source>
</evidence>
<evidence type="ECO:0000313" key="2">
    <source>
        <dbReference type="Proteomes" id="UP001595190"/>
    </source>
</evidence>
<dbReference type="Proteomes" id="UP001595190">
    <property type="component" value="Unassembled WGS sequence"/>
</dbReference>
<dbReference type="InterPro" id="IPR029063">
    <property type="entry name" value="SAM-dependent_MTases_sf"/>
</dbReference>
<dbReference type="Gene3D" id="3.40.50.150">
    <property type="entry name" value="Vaccinia Virus protein VP39"/>
    <property type="match status" value="1"/>
</dbReference>
<evidence type="ECO:0008006" key="3">
    <source>
        <dbReference type="Google" id="ProtNLM"/>
    </source>
</evidence>
<accession>A0ABV6ZPG1</accession>
<name>A0ABV6ZPG1_9HYPH</name>